<sequence>MEFKSLITTRYSVRKYKPERLSEELLNEVLEAGRMAPTAVNYQPFVFIVINDPEKLKALYEAYPREWFAKAPQVIVICSDHSASWKRGHDGKDHADIDVAIATDHMTLRATELGLGTCWVCNFDPGKVSKALNLPGHIEPTVLLPIGRPEEVEAPIKKRKPLSELVRFNGY</sequence>
<dbReference type="GO" id="GO:0016491">
    <property type="term" value="F:oxidoreductase activity"/>
    <property type="evidence" value="ECO:0007669"/>
    <property type="project" value="UniProtKB-KW"/>
</dbReference>
<keyword evidence="5" id="KW-0560">Oxidoreductase</keyword>
<dbReference type="OrthoDB" id="9809288at2"/>
<dbReference type="InterPro" id="IPR000415">
    <property type="entry name" value="Nitroreductase-like"/>
</dbReference>
<evidence type="ECO:0000256" key="3">
    <source>
        <dbReference type="ARBA" id="ARBA00022630"/>
    </source>
</evidence>
<evidence type="ECO:0000256" key="5">
    <source>
        <dbReference type="ARBA" id="ARBA00023002"/>
    </source>
</evidence>
<keyword evidence="3" id="KW-0285">Flavoprotein</keyword>
<dbReference type="InParanoid" id="A0A1I2A1S9"/>
<dbReference type="Gene3D" id="3.40.109.10">
    <property type="entry name" value="NADH Oxidase"/>
    <property type="match status" value="1"/>
</dbReference>
<gene>
    <name evidence="7" type="ORF">SAMN05444380_11057</name>
</gene>
<dbReference type="AlphaFoldDB" id="A0A1I2A1S9"/>
<protein>
    <submittedName>
        <fullName evidence="7">Nitroreductase</fullName>
    </submittedName>
</protein>
<proteinExistence type="inferred from homology"/>
<dbReference type="RefSeq" id="WP_010527189.1">
    <property type="nucleotide sequence ID" value="NZ_AFSL01000035.1"/>
</dbReference>
<evidence type="ECO:0000313" key="7">
    <source>
        <dbReference type="EMBL" id="SFE36670.1"/>
    </source>
</evidence>
<comment type="cofactor">
    <cofactor evidence="1">
        <name>FMN</name>
        <dbReference type="ChEBI" id="CHEBI:58210"/>
    </cofactor>
</comment>
<comment type="similarity">
    <text evidence="2">Belongs to the nitroreductase family.</text>
</comment>
<name>A0A1I2A1S9_9BACT</name>
<keyword evidence="8" id="KW-1185">Reference proteome</keyword>
<dbReference type="PANTHER" id="PTHR43673:SF2">
    <property type="entry name" value="NITROREDUCTASE"/>
    <property type="match status" value="1"/>
</dbReference>
<evidence type="ECO:0000313" key="8">
    <source>
        <dbReference type="Proteomes" id="UP000181976"/>
    </source>
</evidence>
<dbReference type="STRING" id="385682.SAMN05444380_11057"/>
<dbReference type="eggNOG" id="COG0778">
    <property type="taxonomic scope" value="Bacteria"/>
</dbReference>
<reference evidence="7 8" key="1">
    <citation type="submission" date="2016-10" db="EMBL/GenBank/DDBJ databases">
        <authorList>
            <person name="de Groot N.N."/>
        </authorList>
    </citation>
    <scope>NUCLEOTIDE SEQUENCE [LARGE SCALE GENOMIC DNA]</scope>
    <source>
        <strain evidence="7 8">DSM 19012</strain>
    </source>
</reference>
<dbReference type="SUPFAM" id="SSF55469">
    <property type="entry name" value="FMN-dependent nitroreductase-like"/>
    <property type="match status" value="1"/>
</dbReference>
<evidence type="ECO:0000259" key="6">
    <source>
        <dbReference type="Pfam" id="PF00881"/>
    </source>
</evidence>
<evidence type="ECO:0000256" key="1">
    <source>
        <dbReference type="ARBA" id="ARBA00001917"/>
    </source>
</evidence>
<dbReference type="EMBL" id="FONA01000010">
    <property type="protein sequence ID" value="SFE36670.1"/>
    <property type="molecule type" value="Genomic_DNA"/>
</dbReference>
<evidence type="ECO:0000256" key="4">
    <source>
        <dbReference type="ARBA" id="ARBA00022643"/>
    </source>
</evidence>
<dbReference type="InterPro" id="IPR029479">
    <property type="entry name" value="Nitroreductase"/>
</dbReference>
<dbReference type="Pfam" id="PF00881">
    <property type="entry name" value="Nitroreductase"/>
    <property type="match status" value="1"/>
</dbReference>
<keyword evidence="4" id="KW-0288">FMN</keyword>
<dbReference type="PANTHER" id="PTHR43673">
    <property type="entry name" value="NAD(P)H NITROREDUCTASE YDGI-RELATED"/>
    <property type="match status" value="1"/>
</dbReference>
<dbReference type="Proteomes" id="UP000181976">
    <property type="component" value="Unassembled WGS sequence"/>
</dbReference>
<feature type="domain" description="Nitroreductase" evidence="6">
    <location>
        <begin position="7"/>
        <end position="62"/>
    </location>
</feature>
<accession>A0A1I2A1S9</accession>
<organism evidence="7 8">
    <name type="scientific">Thermophagus xiamenensis</name>
    <dbReference type="NCBI Taxonomy" id="385682"/>
    <lineage>
        <taxon>Bacteria</taxon>
        <taxon>Pseudomonadati</taxon>
        <taxon>Bacteroidota</taxon>
        <taxon>Bacteroidia</taxon>
        <taxon>Marinilabiliales</taxon>
        <taxon>Marinilabiliaceae</taxon>
        <taxon>Thermophagus</taxon>
    </lineage>
</organism>
<dbReference type="CDD" id="cd20609">
    <property type="entry name" value="nitroreductase"/>
    <property type="match status" value="1"/>
</dbReference>
<evidence type="ECO:0000256" key="2">
    <source>
        <dbReference type="ARBA" id="ARBA00007118"/>
    </source>
</evidence>